<keyword evidence="1" id="KW-0812">Transmembrane</keyword>
<feature type="transmembrane region" description="Helical" evidence="1">
    <location>
        <begin position="142"/>
        <end position="167"/>
    </location>
</feature>
<accession>A0A9N9UKM7</accession>
<organism evidence="2 3">
    <name type="scientific">Clonostachys byssicola</name>
    <dbReference type="NCBI Taxonomy" id="160290"/>
    <lineage>
        <taxon>Eukaryota</taxon>
        <taxon>Fungi</taxon>
        <taxon>Dikarya</taxon>
        <taxon>Ascomycota</taxon>
        <taxon>Pezizomycotina</taxon>
        <taxon>Sordariomycetes</taxon>
        <taxon>Hypocreomycetidae</taxon>
        <taxon>Hypocreales</taxon>
        <taxon>Bionectriaceae</taxon>
        <taxon>Clonostachys</taxon>
    </lineage>
</organism>
<name>A0A9N9UKM7_9HYPO</name>
<reference evidence="3" key="1">
    <citation type="submission" date="2019-06" db="EMBL/GenBank/DDBJ databases">
        <authorList>
            <person name="Broberg M."/>
        </authorList>
    </citation>
    <scope>NUCLEOTIDE SEQUENCE [LARGE SCALE GENOMIC DNA]</scope>
</reference>
<proteinExistence type="predicted"/>
<protein>
    <submittedName>
        <fullName evidence="2">Uncharacterized protein</fullName>
    </submittedName>
</protein>
<dbReference type="Proteomes" id="UP000754883">
    <property type="component" value="Unassembled WGS sequence"/>
</dbReference>
<evidence type="ECO:0000313" key="3">
    <source>
        <dbReference type="Proteomes" id="UP000754883"/>
    </source>
</evidence>
<sequence>MQYKLFNKIIQAPKKLFYLSRKEEAPKTVWKRSYKKAILRSLASLNFKGYFWGSRVAGNADRYTQQAAVLGLQVAAKALELVIGSSLSLTIIDIVRFMLTRSDHGLPLGMAPAGQSFTTIKYFFTFKFWGAVKGLPRSLGTWFICIWLISSGVIIALVGPATALLVVPTGRAAWQAGAAYFNAVGDKATLFPVNLDGDSDGGPLCRSPSIQRLNRPARDDLGCPWSGYPTILAALTQWASNLMVYPGYPIPFFEWQQERHVLQNPRAPGHAAESWTIASQPAFNVWSGSLDLAWRGAITNVGQLSPAANFKFATGKTTYIPTSFPAVRTVCHYQGGLESRRDFKFPLVEPFQIWTGRLFTLPKELAPTTLTGIEWISMPKIQVRAADNSAMVNAYGSALLVAQVPKGPNGVPASLMTCCIDARWAPGVVIADGAIRPVLDPNHLRQPSGKLAGYDESGSLRPKDDGSWQQITIEPKWLHTLTPVMENADGKWNTMTPLFEASGLINGTVKFPNLETVYGIAESAVSTLVADGVSRIGIRYQVGNPTIDACFVDPKDYGNFFSGAPENPSYTYPPPYGVSNTNQTRMRWYITIPGLSYKADNAASRLALSLLFI</sequence>
<reference evidence="2 3" key="2">
    <citation type="submission" date="2021-10" db="EMBL/GenBank/DDBJ databases">
        <authorList>
            <person name="Piombo E."/>
        </authorList>
    </citation>
    <scope>NUCLEOTIDE SEQUENCE [LARGE SCALE GENOMIC DNA]</scope>
</reference>
<comment type="caution">
    <text evidence="2">The sequence shown here is derived from an EMBL/GenBank/DDBJ whole genome shotgun (WGS) entry which is preliminary data.</text>
</comment>
<gene>
    <name evidence="2" type="ORF">CBYS24578_00012547</name>
</gene>
<dbReference type="EMBL" id="CABFNO020001469">
    <property type="protein sequence ID" value="CAG9990319.1"/>
    <property type="molecule type" value="Genomic_DNA"/>
</dbReference>
<keyword evidence="1" id="KW-0472">Membrane</keyword>
<evidence type="ECO:0000313" key="2">
    <source>
        <dbReference type="EMBL" id="CAG9990319.1"/>
    </source>
</evidence>
<keyword evidence="3" id="KW-1185">Reference proteome</keyword>
<evidence type="ECO:0000256" key="1">
    <source>
        <dbReference type="SAM" id="Phobius"/>
    </source>
</evidence>
<dbReference type="OrthoDB" id="5342924at2759"/>
<dbReference type="AlphaFoldDB" id="A0A9N9UKM7"/>
<keyword evidence="1" id="KW-1133">Transmembrane helix</keyword>